<organism evidence="3 4">
    <name type="scientific">Myxococcus fulvus</name>
    <dbReference type="NCBI Taxonomy" id="33"/>
    <lineage>
        <taxon>Bacteria</taxon>
        <taxon>Pseudomonadati</taxon>
        <taxon>Myxococcota</taxon>
        <taxon>Myxococcia</taxon>
        <taxon>Myxococcales</taxon>
        <taxon>Cystobacterineae</taxon>
        <taxon>Myxococcaceae</taxon>
        <taxon>Myxococcus</taxon>
    </lineage>
</organism>
<name>A0ABY1CWB9_MYXFU</name>
<feature type="region of interest" description="Disordered" evidence="1">
    <location>
        <begin position="27"/>
        <end position="64"/>
    </location>
</feature>
<evidence type="ECO:0000256" key="2">
    <source>
        <dbReference type="SAM" id="SignalP"/>
    </source>
</evidence>
<keyword evidence="4" id="KW-1185">Reference proteome</keyword>
<evidence type="ECO:0000313" key="3">
    <source>
        <dbReference type="EMBL" id="SEU41035.1"/>
    </source>
</evidence>
<keyword evidence="2" id="KW-0732">Signal</keyword>
<dbReference type="Proteomes" id="UP000183760">
    <property type="component" value="Unassembled WGS sequence"/>
</dbReference>
<feature type="compositionally biased region" description="Low complexity" evidence="1">
    <location>
        <begin position="42"/>
        <end position="64"/>
    </location>
</feature>
<comment type="caution">
    <text evidence="3">The sequence shown here is derived from an EMBL/GenBank/DDBJ whole genome shotgun (WGS) entry which is preliminary data.</text>
</comment>
<dbReference type="EMBL" id="FOIB01000016">
    <property type="protein sequence ID" value="SEU41035.1"/>
    <property type="molecule type" value="Genomic_DNA"/>
</dbReference>
<gene>
    <name evidence="3" type="ORF">SAMN05443572_11661</name>
</gene>
<sequence length="520" mass="54783">MQAKCIQVGMGLLLMCVMTACGSSESKGGPGAVQQEDGGGVVPDAGAPDAGAPDSGTPDAGPVDAGVDGGVVEAGPPCEKTHGVCVGAKRAKVDGVYESVCTALSYGEDYEGSETRCDGLDNDCDGVTDPSSTSRVAALGFSVHGGLVSSLRTETGVWVAVLDSGSEARILRLDSNLVLQGTSGVPYPWTRTGEAAAMPRSARLVRTEEGPALYYATTEDLSPPLRAYLVPLDGEGAPRTDAGGALVEYPMLDREFDSSSSLVAASPTGERVVVLWRAGSEQAPPMQVMGKVTDARGQVLVAPKVLFESTSGGTPYPASVLWLRNGEVLVAMGESRSGVTQEVVRVRRLDEALEQVGEERVFTVSESPMPLLVDRGEAAGEPLVSPVLVLRVREAPDFRARIQVTSSLFEGGMPATWTEEPEGFVPWYGAHGGDGVVQLSWLSKVYDPGEGGAARFWGRLWAQEPGGAAVERTPALEPMRLPAEAQWVLMEKVAPRRMAAMYMVSTDEGLFLDAVRYCTQ</sequence>
<dbReference type="RefSeq" id="WP_143097504.1">
    <property type="nucleotide sequence ID" value="NZ_BJXR01000073.1"/>
</dbReference>
<evidence type="ECO:0008006" key="5">
    <source>
        <dbReference type="Google" id="ProtNLM"/>
    </source>
</evidence>
<feature type="chain" id="PRO_5046052855" description="Lipoprotein" evidence="2">
    <location>
        <begin position="21"/>
        <end position="520"/>
    </location>
</feature>
<evidence type="ECO:0000313" key="4">
    <source>
        <dbReference type="Proteomes" id="UP000183760"/>
    </source>
</evidence>
<proteinExistence type="predicted"/>
<dbReference type="PROSITE" id="PS51257">
    <property type="entry name" value="PROKAR_LIPOPROTEIN"/>
    <property type="match status" value="1"/>
</dbReference>
<protein>
    <recommendedName>
        <fullName evidence="5">Lipoprotein</fullName>
    </recommendedName>
</protein>
<evidence type="ECO:0000256" key="1">
    <source>
        <dbReference type="SAM" id="MobiDB-lite"/>
    </source>
</evidence>
<accession>A0ABY1CWB9</accession>
<feature type="signal peptide" evidence="2">
    <location>
        <begin position="1"/>
        <end position="20"/>
    </location>
</feature>
<reference evidence="3 4" key="1">
    <citation type="submission" date="2016-10" db="EMBL/GenBank/DDBJ databases">
        <authorList>
            <person name="Varghese N."/>
            <person name="Submissions S."/>
        </authorList>
    </citation>
    <scope>NUCLEOTIDE SEQUENCE [LARGE SCALE GENOMIC DNA]</scope>
    <source>
        <strain evidence="3 4">DSM 16525</strain>
    </source>
</reference>